<dbReference type="GO" id="GO:0006171">
    <property type="term" value="P:cAMP biosynthetic process"/>
    <property type="evidence" value="ECO:0007669"/>
    <property type="project" value="UniProtKB-KW"/>
</dbReference>
<accession>A0A7K5VY20</accession>
<feature type="transmembrane region" description="Helical" evidence="43">
    <location>
        <begin position="222"/>
        <end position="242"/>
    </location>
</feature>
<evidence type="ECO:0000256" key="10">
    <source>
        <dbReference type="ARBA" id="ARBA00004651"/>
    </source>
</evidence>
<dbReference type="GO" id="GO:0005524">
    <property type="term" value="F:ATP binding"/>
    <property type="evidence" value="ECO:0007669"/>
    <property type="project" value="UniProtKB-KW"/>
</dbReference>
<evidence type="ECO:0000256" key="29">
    <source>
        <dbReference type="ARBA" id="ARBA00023273"/>
    </source>
</evidence>
<dbReference type="GO" id="GO:0014069">
    <property type="term" value="C:postsynaptic density"/>
    <property type="evidence" value="ECO:0007669"/>
    <property type="project" value="UniProtKB-SubCell"/>
</dbReference>
<evidence type="ECO:0000256" key="13">
    <source>
        <dbReference type="ARBA" id="ARBA00022481"/>
    </source>
</evidence>
<evidence type="ECO:0000256" key="4">
    <source>
        <dbReference type="ARBA" id="ARBA00004187"/>
    </source>
</evidence>
<keyword evidence="23" id="KW-0770">Synapse</keyword>
<dbReference type="GO" id="GO:0042734">
    <property type="term" value="C:presynaptic membrane"/>
    <property type="evidence" value="ECO:0007669"/>
    <property type="project" value="UniProtKB-SubCell"/>
</dbReference>
<dbReference type="FunFam" id="3.30.70.1230:FF:000001">
    <property type="entry name" value="Adenylate cyclase"/>
    <property type="match status" value="1"/>
</dbReference>
<feature type="transmembrane region" description="Helical" evidence="43">
    <location>
        <begin position="699"/>
        <end position="716"/>
    </location>
</feature>
<evidence type="ECO:0000256" key="38">
    <source>
        <dbReference type="ARBA" id="ARBA00081430"/>
    </source>
</evidence>
<feature type="transmembrane region" description="Helical" evidence="43">
    <location>
        <begin position="166"/>
        <end position="184"/>
    </location>
</feature>
<evidence type="ECO:0000256" key="32">
    <source>
        <dbReference type="ARBA" id="ARBA00034111"/>
    </source>
</evidence>
<evidence type="ECO:0000256" key="36">
    <source>
        <dbReference type="ARBA" id="ARBA00075348"/>
    </source>
</evidence>
<dbReference type="InterPro" id="IPR018297">
    <property type="entry name" value="A/G_cyclase_CS"/>
</dbReference>
<evidence type="ECO:0000256" key="26">
    <source>
        <dbReference type="ARBA" id="ARBA00023180"/>
    </source>
</evidence>
<feature type="non-terminal residue" evidence="45">
    <location>
        <position position="1236"/>
    </location>
</feature>
<comment type="function">
    <text evidence="34">Catalyzes the formation of cAMP in response to calcium entry leadings to cAMP signaling activation that affect processes suche as synaptic plasticity and insulin secretion. Plays a role in many brain functions, such as learning, memory, drug addiction, and anxiety modulation through regulation of synaptic plasticity by modulating long-term memory and long-term potentiation (LTP) through CREB transcription factor activity modulation. Plays a central role in insulin secretion by controlling glucose homeostasis through glucagon-like peptide 1 and glucose signaling pathway and maintains insulin secretion through calcium-dependent PKA activation leading to vesicle pool replenishment. Also, allows PTGER3 to induce potentiation of PTGER4-mediated PLA2 secretion by switching from a negative to a positive regulation, during the IL1B induced-dedifferentiation of smooth muscle cells.</text>
</comment>
<feature type="transmembrane region" description="Helical" evidence="43">
    <location>
        <begin position="304"/>
        <end position="324"/>
    </location>
</feature>
<feature type="binding site" evidence="40">
    <location>
        <begin position="402"/>
        <end position="407"/>
    </location>
    <ligand>
        <name>ATP</name>
        <dbReference type="ChEBI" id="CHEBI:30616"/>
    </ligand>
</feature>
<comment type="caution">
    <text evidence="45">The sequence shown here is derived from an EMBL/GenBank/DDBJ whole genome shotgun (WGS) entry which is preliminary data.</text>
</comment>
<dbReference type="EC" id="4.6.1.1" evidence="11"/>
<feature type="non-terminal residue" evidence="45">
    <location>
        <position position="1"/>
    </location>
</feature>
<name>A0A7K5VY20_9SYLV</name>
<keyword evidence="18 40" id="KW-0547">Nucleotide-binding</keyword>
<evidence type="ECO:0000256" key="7">
    <source>
        <dbReference type="ARBA" id="ARBA00004285"/>
    </source>
</evidence>
<feature type="domain" description="Guanylate cyclase" evidence="44">
    <location>
        <begin position="397"/>
        <end position="524"/>
    </location>
</feature>
<evidence type="ECO:0000256" key="23">
    <source>
        <dbReference type="ARBA" id="ARBA00023018"/>
    </source>
</evidence>
<feature type="region of interest" description="Disordered" evidence="42">
    <location>
        <begin position="1"/>
        <end position="23"/>
    </location>
</feature>
<dbReference type="Pfam" id="PF16214">
    <property type="entry name" value="AC_N"/>
    <property type="match status" value="1"/>
</dbReference>
<comment type="similarity">
    <text evidence="41">Belongs to the adenylyl cyclase class-4/guanylyl cyclase family.</text>
</comment>
<keyword evidence="46" id="KW-1185">Reference proteome</keyword>
<evidence type="ECO:0000256" key="28">
    <source>
        <dbReference type="ARBA" id="ARBA00023239"/>
    </source>
</evidence>
<evidence type="ECO:0000256" key="31">
    <source>
        <dbReference type="ARBA" id="ARBA00034105"/>
    </source>
</evidence>
<sequence length="1236" mass="139543">RCLSDSDELYTINRTPPGSGRPQRLLWQTAVRHITEQRFIQEHSSSSGGSSSGGGKGVSSDETCCPNHHPHPPHHHHLRRQSAGRSLGSERHNNGGTKVFPEGTSSSGDLGFLPLDCAPSNSDFFLNWGYTYRGVIFPTLRNSFKSRDLERLYQRYFLGQRRKSEVVMNILDVLTKLTLLFLHLTLASAPMDPIKGILLGFFTGIEVVICALVVVRKDTTSYTYLQYSGVVTWVAMATQILAAGLGCGLLGDGIGYVLFTLFATYSMLPLPLTWAILAGLVTSVLQLVMQLVIPRFAVTSLNQIAAQAVLFMCMNTAGIFISYLSDRAQRQAFLETRRCVEARLRLETENQRQERLVLSVLPRFVVLEMINDMTNVEDEHLQHQFHKIYIHRYENVSILFADVKGFTNLSTTLSAQELVRMLNELFARFDRLAHEHHCLRIKILGDCYYCVSGLPEPRQDHAHCCVEMGLSMIKTIRYVRSRTKHDIDMRIGIHSGSVLCGVLGLRKWQFDVWSWDVDIANKLESGGIPGRIHISKATLDCLNGDYKVEEGHGKERNEFLRKHNIETYLIKQPEESLLTLPEDIVKEAVSSSDRRNSGATFTEGSWSPELPFDNIVGKQNTLAALTRNSINLLPNHLAQALHVQSGPEEINKRIEHTIDLRSGDKLRREHIKPFSLMFKDSSLEHKYSQMRDEVFKSNLVCAFIVLVFITAIQSLLPSSRVISMVIQFSILIMLHSALVLITTAEDYKCLPLMLRKTCCWINETYLARNVIIFASILINFLGAIINILWCDFDKPIALKNQTFNNSSASFTDICSCPEYFVFTGVLAMVTCAVFLRLNSVLKLAVLLIMIAIYSLLTETIYASLFLQYDNFNHNGDTDFLGTKEASLLLMAMFLLAVFYHGQQLEYTARLDFLWRVQAKEEINEMKELREHNENMLRNILPSHVARHFLEKDRDNEELYSQSYDAVGVMFASIPGFADFYSQTEMNNQGVECLRLLNEIIADFDELLGEERFQDIEKIKTIGSTYMAVSGLSPEKQQCEDKWGHLCALADFSIALNESIQEINKHSFNNFELRIGISHGSVVAGVIGAKKPQYDIWGKTVNLASRMDSTGVSDRIQVPEETYLILKDRGFAFDYRGEIYVKGISEQEGKIKTYFLLGRVQPNPLILQPRKLTGQYSLAAVVLGLVQSLNRQKQKQILNENNNSGIIKGHYNRRTLLTPGGSEAAAQADGADKTELP</sequence>
<evidence type="ECO:0000256" key="43">
    <source>
        <dbReference type="SAM" id="Phobius"/>
    </source>
</evidence>
<keyword evidence="17" id="KW-0677">Repeat</keyword>
<evidence type="ECO:0000256" key="15">
    <source>
        <dbReference type="ARBA" id="ARBA00022692"/>
    </source>
</evidence>
<comment type="cofactor">
    <cofactor evidence="3">
        <name>Mg(2+)</name>
        <dbReference type="ChEBI" id="CHEBI:18420"/>
    </cofactor>
</comment>
<gene>
    <name evidence="45" type="primary">Adcy8</name>
    <name evidence="45" type="ORF">HYLPRA_R02193</name>
</gene>
<dbReference type="SUPFAM" id="SSF55073">
    <property type="entry name" value="Nucleotide cyclase"/>
    <property type="match status" value="2"/>
</dbReference>
<keyword evidence="28 41" id="KW-0456">Lyase</keyword>
<reference evidence="45 46" key="1">
    <citation type="submission" date="2019-09" db="EMBL/GenBank/DDBJ databases">
        <title>Bird 10,000 Genomes (B10K) Project - Family phase.</title>
        <authorList>
            <person name="Zhang G."/>
        </authorList>
    </citation>
    <scope>NUCLEOTIDE SEQUENCE [LARGE SCALE GENOMIC DNA]</scope>
    <source>
        <strain evidence="45">B10K-DU-001-70</strain>
        <tissue evidence="45">Muscle</tissue>
    </source>
</reference>
<feature type="transmembrane region" description="Helical" evidence="43">
    <location>
        <begin position="819"/>
        <end position="837"/>
    </location>
</feature>
<keyword evidence="30" id="KW-0968">Cytoplasmic vesicle</keyword>
<keyword evidence="25" id="KW-0168">Coated pit</keyword>
<evidence type="ECO:0000259" key="44">
    <source>
        <dbReference type="PROSITE" id="PS50125"/>
    </source>
</evidence>
<dbReference type="EMBL" id="VYXD01001224">
    <property type="protein sequence ID" value="NWU33720.1"/>
    <property type="molecule type" value="Genomic_DNA"/>
</dbReference>
<dbReference type="Proteomes" id="UP000557268">
    <property type="component" value="Unassembled WGS sequence"/>
</dbReference>
<keyword evidence="26" id="KW-0325">Glycoprotein</keyword>
<keyword evidence="13" id="KW-0488">Methylation</keyword>
<evidence type="ECO:0000256" key="2">
    <source>
        <dbReference type="ARBA" id="ARBA00001936"/>
    </source>
</evidence>
<feature type="transmembrane region" description="Helical" evidence="43">
    <location>
        <begin position="885"/>
        <end position="901"/>
    </location>
</feature>
<dbReference type="FunFam" id="3.30.70.1230:FF:000011">
    <property type="entry name" value="Adenylate cyclase"/>
    <property type="match status" value="1"/>
</dbReference>
<dbReference type="AlphaFoldDB" id="A0A7K5VY20"/>
<dbReference type="GO" id="GO:0005901">
    <property type="term" value="C:caveola"/>
    <property type="evidence" value="ECO:0007669"/>
    <property type="project" value="UniProtKB-SubCell"/>
</dbReference>
<evidence type="ECO:0000256" key="41">
    <source>
        <dbReference type="RuleBase" id="RU000405"/>
    </source>
</evidence>
<evidence type="ECO:0000256" key="30">
    <source>
        <dbReference type="ARBA" id="ARBA00023329"/>
    </source>
</evidence>
<dbReference type="InterPro" id="IPR001054">
    <property type="entry name" value="A/G_cyclase"/>
</dbReference>
<dbReference type="GO" id="GO:0030425">
    <property type="term" value="C:dendrite"/>
    <property type="evidence" value="ECO:0007669"/>
    <property type="project" value="UniProtKB-SubCell"/>
</dbReference>
<keyword evidence="14" id="KW-0597">Phosphoprotein</keyword>
<dbReference type="GO" id="GO:0007189">
    <property type="term" value="P:adenylate cyclase-activating G protein-coupled receptor signaling pathway"/>
    <property type="evidence" value="ECO:0007669"/>
    <property type="project" value="TreeGrafter"/>
</dbReference>
<dbReference type="PROSITE" id="PS00452">
    <property type="entry name" value="GUANYLATE_CYCLASE_1"/>
    <property type="match status" value="2"/>
</dbReference>
<dbReference type="Gene3D" id="3.30.70.1230">
    <property type="entry name" value="Nucleotide cyclase"/>
    <property type="match status" value="2"/>
</dbReference>
<evidence type="ECO:0000256" key="12">
    <source>
        <dbReference type="ARBA" id="ARBA00022475"/>
    </source>
</evidence>
<evidence type="ECO:0000256" key="37">
    <source>
        <dbReference type="ARBA" id="ARBA00081227"/>
    </source>
</evidence>
<evidence type="ECO:0000256" key="39">
    <source>
        <dbReference type="ARBA" id="ARBA00083469"/>
    </source>
</evidence>
<evidence type="ECO:0000256" key="6">
    <source>
        <dbReference type="ARBA" id="ARBA00004279"/>
    </source>
</evidence>
<dbReference type="InterPro" id="IPR009398">
    <property type="entry name" value="Adcy_conserved_dom"/>
</dbReference>
<evidence type="ECO:0000256" key="16">
    <source>
        <dbReference type="ARBA" id="ARBA00022723"/>
    </source>
</evidence>
<evidence type="ECO:0000256" key="18">
    <source>
        <dbReference type="ARBA" id="ARBA00022741"/>
    </source>
</evidence>
<evidence type="ECO:0000256" key="8">
    <source>
        <dbReference type="ARBA" id="ARBA00004345"/>
    </source>
</evidence>
<dbReference type="PIRSF" id="PIRSF039050">
    <property type="entry name" value="Ade_cyc"/>
    <property type="match status" value="1"/>
</dbReference>
<evidence type="ECO:0000256" key="5">
    <source>
        <dbReference type="ARBA" id="ARBA00004221"/>
    </source>
</evidence>
<dbReference type="CDD" id="cd07302">
    <property type="entry name" value="CHD"/>
    <property type="match status" value="2"/>
</dbReference>
<feature type="binding site" evidence="40">
    <location>
        <begin position="1094"/>
        <end position="1096"/>
    </location>
    <ligand>
        <name>ATP</name>
        <dbReference type="ChEBI" id="CHEBI:30616"/>
    </ligand>
</feature>
<keyword evidence="16" id="KW-0479">Metal-binding</keyword>
<evidence type="ECO:0000313" key="46">
    <source>
        <dbReference type="Proteomes" id="UP000557268"/>
    </source>
</evidence>
<feature type="transmembrane region" description="Helical" evidence="43">
    <location>
        <begin position="844"/>
        <end position="865"/>
    </location>
</feature>
<dbReference type="GO" id="GO:0016323">
    <property type="term" value="C:basolateral plasma membrane"/>
    <property type="evidence" value="ECO:0007669"/>
    <property type="project" value="UniProtKB-SubCell"/>
</dbReference>
<proteinExistence type="inferred from homology"/>
<dbReference type="PROSITE" id="PS50125">
    <property type="entry name" value="GUANYLATE_CYCLASE_2"/>
    <property type="match status" value="2"/>
</dbReference>
<keyword evidence="24 43" id="KW-0472">Membrane</keyword>
<dbReference type="Pfam" id="PF00211">
    <property type="entry name" value="Guanylate_cyc"/>
    <property type="match status" value="2"/>
</dbReference>
<feature type="binding site" evidence="40">
    <location>
        <begin position="444"/>
        <end position="446"/>
    </location>
    <ligand>
        <name>ATP</name>
        <dbReference type="ChEBI" id="CHEBI:30616"/>
    </ligand>
</feature>
<evidence type="ECO:0000256" key="34">
    <source>
        <dbReference type="ARBA" id="ARBA00058052"/>
    </source>
</evidence>
<evidence type="ECO:0000256" key="25">
    <source>
        <dbReference type="ARBA" id="ARBA00023176"/>
    </source>
</evidence>
<keyword evidence="12" id="KW-1003">Cell membrane</keyword>
<feature type="region of interest" description="Disordered" evidence="42">
    <location>
        <begin position="39"/>
        <end position="103"/>
    </location>
</feature>
<feature type="transmembrane region" description="Helical" evidence="43">
    <location>
        <begin position="248"/>
        <end position="265"/>
    </location>
</feature>
<evidence type="ECO:0000256" key="42">
    <source>
        <dbReference type="SAM" id="MobiDB-lite"/>
    </source>
</evidence>
<dbReference type="InterPro" id="IPR032628">
    <property type="entry name" value="AC_N"/>
</dbReference>
<feature type="transmembrane region" description="Helical" evidence="43">
    <location>
        <begin position="765"/>
        <end position="789"/>
    </location>
</feature>
<protein>
    <recommendedName>
        <fullName evidence="35">Adenylate cyclase type 8</fullName>
        <ecNumber evidence="11">4.6.1.1</ecNumber>
    </recommendedName>
    <alternativeName>
        <fullName evidence="38">ATP pyrophosphate-lyase 8</fullName>
    </alternativeName>
    <alternativeName>
        <fullName evidence="39">Adenylate cyclase type VIII</fullName>
    </alternativeName>
    <alternativeName>
        <fullName evidence="37">Adenylyl cyclase 8</fullName>
    </alternativeName>
    <alternativeName>
        <fullName evidence="36">Ca(2+)/calmodulin-activated adenylyl cyclase</fullName>
    </alternativeName>
</protein>
<dbReference type="InterPro" id="IPR029787">
    <property type="entry name" value="Nucleotide_cyclase"/>
</dbReference>
<organism evidence="45 46">
    <name type="scientific">Hylia prasina</name>
    <name type="common">green hylia</name>
    <dbReference type="NCBI Taxonomy" id="208073"/>
    <lineage>
        <taxon>Eukaryota</taxon>
        <taxon>Metazoa</taxon>
        <taxon>Chordata</taxon>
        <taxon>Craniata</taxon>
        <taxon>Vertebrata</taxon>
        <taxon>Euteleostomi</taxon>
        <taxon>Archelosauria</taxon>
        <taxon>Archosauria</taxon>
        <taxon>Dinosauria</taxon>
        <taxon>Saurischia</taxon>
        <taxon>Theropoda</taxon>
        <taxon>Coelurosauria</taxon>
        <taxon>Aves</taxon>
        <taxon>Neognathae</taxon>
        <taxon>Neoaves</taxon>
        <taxon>Telluraves</taxon>
        <taxon>Australaves</taxon>
        <taxon>Passeriformes</taxon>
        <taxon>Sylvioidea</taxon>
        <taxon>Sylviidae</taxon>
        <taxon>Acrocephalinae</taxon>
        <taxon>Hylia</taxon>
    </lineage>
</organism>
<dbReference type="GO" id="GO:0050796">
    <property type="term" value="P:regulation of insulin secretion"/>
    <property type="evidence" value="ECO:0007669"/>
    <property type="project" value="UniProtKB-ARBA"/>
</dbReference>
<evidence type="ECO:0000256" key="21">
    <source>
        <dbReference type="ARBA" id="ARBA00022989"/>
    </source>
</evidence>
<dbReference type="GO" id="GO:0030665">
    <property type="term" value="C:clathrin-coated vesicle membrane"/>
    <property type="evidence" value="ECO:0007669"/>
    <property type="project" value="UniProtKB-SubCell"/>
</dbReference>
<dbReference type="SMART" id="SM00044">
    <property type="entry name" value="CYCc"/>
    <property type="match status" value="2"/>
</dbReference>
<evidence type="ECO:0000256" key="14">
    <source>
        <dbReference type="ARBA" id="ARBA00022553"/>
    </source>
</evidence>
<comment type="catalytic activity">
    <reaction evidence="1">
        <text>ATP = 3',5'-cyclic AMP + diphosphate</text>
        <dbReference type="Rhea" id="RHEA:15389"/>
        <dbReference type="ChEBI" id="CHEBI:30616"/>
        <dbReference type="ChEBI" id="CHEBI:33019"/>
        <dbReference type="ChEBI" id="CHEBI:58165"/>
        <dbReference type="EC" id="4.6.1.1"/>
    </reaction>
</comment>
<dbReference type="Pfam" id="PF06327">
    <property type="entry name" value="Adcy_cons_dom"/>
    <property type="match status" value="1"/>
</dbReference>
<evidence type="ECO:0000256" key="11">
    <source>
        <dbReference type="ARBA" id="ARBA00012201"/>
    </source>
</evidence>
<evidence type="ECO:0000256" key="3">
    <source>
        <dbReference type="ARBA" id="ARBA00001946"/>
    </source>
</evidence>
<feature type="binding site" evidence="40">
    <location>
        <position position="1019"/>
    </location>
    <ligand>
        <name>ATP</name>
        <dbReference type="ChEBI" id="CHEBI:30616"/>
    </ligand>
</feature>
<keyword evidence="29" id="KW-0966">Cell projection</keyword>
<keyword evidence="21 43" id="KW-1133">Transmembrane helix</keyword>
<comment type="cofactor">
    <cofactor evidence="2">
        <name>Mn(2+)</name>
        <dbReference type="ChEBI" id="CHEBI:29035"/>
    </cofactor>
</comment>
<dbReference type="GO" id="GO:0016324">
    <property type="term" value="C:apical plasma membrane"/>
    <property type="evidence" value="ECO:0007669"/>
    <property type="project" value="UniProtKB-SubCell"/>
</dbReference>
<keyword evidence="22" id="KW-0115">cAMP biosynthesis</keyword>
<dbReference type="GO" id="GO:0046872">
    <property type="term" value="F:metal ion binding"/>
    <property type="evidence" value="ECO:0007669"/>
    <property type="project" value="UniProtKB-KW"/>
</dbReference>
<keyword evidence="15 43" id="KW-0812">Transmembrane</keyword>
<feature type="transmembrane region" description="Helical" evidence="43">
    <location>
        <begin position="722"/>
        <end position="744"/>
    </location>
</feature>
<dbReference type="PANTHER" id="PTHR45627">
    <property type="entry name" value="ADENYLATE CYCLASE TYPE 1"/>
    <property type="match status" value="1"/>
</dbReference>
<evidence type="ECO:0000256" key="17">
    <source>
        <dbReference type="ARBA" id="ARBA00022737"/>
    </source>
</evidence>
<evidence type="ECO:0000256" key="1">
    <source>
        <dbReference type="ARBA" id="ARBA00001593"/>
    </source>
</evidence>
<feature type="domain" description="Guanylate cyclase" evidence="44">
    <location>
        <begin position="967"/>
        <end position="1107"/>
    </location>
</feature>
<feature type="binding site" evidence="40">
    <location>
        <position position="490"/>
    </location>
    <ligand>
        <name>ATP</name>
        <dbReference type="ChEBI" id="CHEBI:30616"/>
    </ligand>
</feature>
<feature type="binding site" evidence="40">
    <location>
        <begin position="1101"/>
        <end position="1105"/>
    </location>
    <ligand>
        <name>ATP</name>
        <dbReference type="ChEBI" id="CHEBI:30616"/>
    </ligand>
</feature>
<dbReference type="GO" id="GO:0004016">
    <property type="term" value="F:adenylate cyclase activity"/>
    <property type="evidence" value="ECO:0007669"/>
    <property type="project" value="UniProtKB-EC"/>
</dbReference>
<evidence type="ECO:0000256" key="33">
    <source>
        <dbReference type="ARBA" id="ARBA00037878"/>
    </source>
</evidence>
<evidence type="ECO:0000256" key="35">
    <source>
        <dbReference type="ARBA" id="ARBA00070495"/>
    </source>
</evidence>
<evidence type="ECO:0000256" key="22">
    <source>
        <dbReference type="ARBA" id="ARBA00022998"/>
    </source>
</evidence>
<evidence type="ECO:0000313" key="45">
    <source>
        <dbReference type="EMBL" id="NWU33720.1"/>
    </source>
</evidence>
<dbReference type="InterPro" id="IPR030672">
    <property type="entry name" value="Adcy"/>
</dbReference>
<dbReference type="GO" id="GO:0005905">
    <property type="term" value="C:clathrin-coated pit"/>
    <property type="evidence" value="ECO:0007669"/>
    <property type="project" value="UniProtKB-KW"/>
</dbReference>
<comment type="subcellular location">
    <subcellularLocation>
        <location evidence="5">Apical cell membrane</location>
    </subcellularLocation>
    <subcellularLocation>
        <location evidence="4">Basolateral cell membrane</location>
    </subcellularLocation>
    <subcellularLocation>
        <location evidence="10">Cell membrane</location>
        <topology evidence="10">Multi-pass membrane protein</topology>
    </subcellularLocation>
    <subcellularLocation>
        <location evidence="6">Cell projection</location>
        <location evidence="6">Dendrite</location>
    </subcellularLocation>
    <subcellularLocation>
        <location evidence="9">Cytoplasmic vesicle</location>
        <location evidence="9">Clathrin-coated vesicle membrane</location>
    </subcellularLocation>
    <subcellularLocation>
        <location evidence="7">Membrane raft</location>
    </subcellularLocation>
    <subcellularLocation>
        <location evidence="8">Membrane</location>
        <location evidence="8">Caveola</location>
    </subcellularLocation>
    <subcellularLocation>
        <location evidence="33">Membrane</location>
        <location evidence="33">Coated pit</location>
    </subcellularLocation>
    <subcellularLocation>
        <location evidence="31">Postsynaptic density</location>
    </subcellularLocation>
    <subcellularLocation>
        <location evidence="32">Presynaptic cell membrane</location>
    </subcellularLocation>
</comment>
<dbReference type="GO" id="GO:0035556">
    <property type="term" value="P:intracellular signal transduction"/>
    <property type="evidence" value="ECO:0007669"/>
    <property type="project" value="InterPro"/>
</dbReference>
<evidence type="ECO:0000256" key="20">
    <source>
        <dbReference type="ARBA" id="ARBA00022842"/>
    </source>
</evidence>
<evidence type="ECO:0000256" key="24">
    <source>
        <dbReference type="ARBA" id="ARBA00023136"/>
    </source>
</evidence>
<evidence type="ECO:0000256" key="27">
    <source>
        <dbReference type="ARBA" id="ARBA00023211"/>
    </source>
</evidence>
<keyword evidence="27" id="KW-0464">Manganese</keyword>
<evidence type="ECO:0000256" key="9">
    <source>
        <dbReference type="ARBA" id="ARBA00004640"/>
    </source>
</evidence>
<keyword evidence="19 40" id="KW-0067">ATP-binding</keyword>
<feature type="transmembrane region" description="Helical" evidence="43">
    <location>
        <begin position="272"/>
        <end position="292"/>
    </location>
</feature>
<feature type="transmembrane region" description="Helical" evidence="43">
    <location>
        <begin position="196"/>
        <end position="215"/>
    </location>
</feature>
<keyword evidence="20" id="KW-0460">Magnesium</keyword>
<evidence type="ECO:0000256" key="40">
    <source>
        <dbReference type="PIRSR" id="PIRSR039050-50"/>
    </source>
</evidence>
<evidence type="ECO:0000256" key="19">
    <source>
        <dbReference type="ARBA" id="ARBA00022840"/>
    </source>
</evidence>
<feature type="compositionally biased region" description="Basic residues" evidence="42">
    <location>
        <begin position="68"/>
        <end position="82"/>
    </location>
</feature>
<feature type="binding site" evidence="40">
    <location>
        <position position="1141"/>
    </location>
    <ligand>
        <name>ATP</name>
        <dbReference type="ChEBI" id="CHEBI:30616"/>
    </ligand>
</feature>
<dbReference type="PANTHER" id="PTHR45627:SF1">
    <property type="entry name" value="ADENYLATE CYCLASE TYPE 8"/>
    <property type="match status" value="1"/>
</dbReference>